<gene>
    <name evidence="1" type="ORF">OUZ56_004552</name>
</gene>
<protein>
    <submittedName>
        <fullName evidence="1">Uncharacterized protein</fullName>
    </submittedName>
</protein>
<name>A0ABQ9YQ44_9CRUS</name>
<keyword evidence="2" id="KW-1185">Reference proteome</keyword>
<reference evidence="1 2" key="1">
    <citation type="journal article" date="2023" name="Nucleic Acids Res.">
        <title>The hologenome of Daphnia magna reveals possible DNA methylation and microbiome-mediated evolution of the host genome.</title>
        <authorList>
            <person name="Chaturvedi A."/>
            <person name="Li X."/>
            <person name="Dhandapani V."/>
            <person name="Marshall H."/>
            <person name="Kissane S."/>
            <person name="Cuenca-Cambronero M."/>
            <person name="Asole G."/>
            <person name="Calvet F."/>
            <person name="Ruiz-Romero M."/>
            <person name="Marangio P."/>
            <person name="Guigo R."/>
            <person name="Rago D."/>
            <person name="Mirbahai L."/>
            <person name="Eastwood N."/>
            <person name="Colbourne J.K."/>
            <person name="Zhou J."/>
            <person name="Mallon E."/>
            <person name="Orsini L."/>
        </authorList>
    </citation>
    <scope>NUCLEOTIDE SEQUENCE [LARGE SCALE GENOMIC DNA]</scope>
    <source>
        <strain evidence="1">LRV0_1</strain>
    </source>
</reference>
<proteinExistence type="predicted"/>
<dbReference type="Proteomes" id="UP001234178">
    <property type="component" value="Unassembled WGS sequence"/>
</dbReference>
<evidence type="ECO:0000313" key="2">
    <source>
        <dbReference type="Proteomes" id="UP001234178"/>
    </source>
</evidence>
<comment type="caution">
    <text evidence="1">The sequence shown here is derived from an EMBL/GenBank/DDBJ whole genome shotgun (WGS) entry which is preliminary data.</text>
</comment>
<accession>A0ABQ9YQ44</accession>
<evidence type="ECO:0000313" key="1">
    <source>
        <dbReference type="EMBL" id="KAK4002748.1"/>
    </source>
</evidence>
<organism evidence="1 2">
    <name type="scientific">Daphnia magna</name>
    <dbReference type="NCBI Taxonomy" id="35525"/>
    <lineage>
        <taxon>Eukaryota</taxon>
        <taxon>Metazoa</taxon>
        <taxon>Ecdysozoa</taxon>
        <taxon>Arthropoda</taxon>
        <taxon>Crustacea</taxon>
        <taxon>Branchiopoda</taxon>
        <taxon>Diplostraca</taxon>
        <taxon>Cladocera</taxon>
        <taxon>Anomopoda</taxon>
        <taxon>Daphniidae</taxon>
        <taxon>Daphnia</taxon>
    </lineage>
</organism>
<sequence>MLKVIDFIVKEQYVKPDSLALKTPAARMLQQGSQLSIRSGCPYYTTQQSLLQCREFVMLLCMQLLNKEFGNQFCSRWVVAALRRLFEALCHFLKLNIQKIWYTYVRKLLRSIPGGTIKYDLLKVKNSYDVLGQRKRFSLNTKVLDVMPKIGIQLSEITKFQAETLDGADVRL</sequence>
<dbReference type="EMBL" id="JAOYFB010000001">
    <property type="protein sequence ID" value="KAK4002748.1"/>
    <property type="molecule type" value="Genomic_DNA"/>
</dbReference>